<organism evidence="2">
    <name type="scientific">Escherichia coli</name>
    <dbReference type="NCBI Taxonomy" id="562"/>
    <lineage>
        <taxon>Bacteria</taxon>
        <taxon>Pseudomonadati</taxon>
        <taxon>Pseudomonadota</taxon>
        <taxon>Gammaproteobacteria</taxon>
        <taxon>Enterobacterales</taxon>
        <taxon>Enterobacteriaceae</taxon>
        <taxon>Escherichia</taxon>
    </lineage>
</organism>
<feature type="transmembrane region" description="Helical" evidence="1">
    <location>
        <begin position="50"/>
        <end position="68"/>
    </location>
</feature>
<keyword evidence="1" id="KW-0812">Transmembrane</keyword>
<evidence type="ECO:0000256" key="1">
    <source>
        <dbReference type="SAM" id="Phobius"/>
    </source>
</evidence>
<feature type="transmembrane region" description="Helical" evidence="1">
    <location>
        <begin position="361"/>
        <end position="385"/>
    </location>
</feature>
<keyword evidence="1" id="KW-0472">Membrane</keyword>
<sequence>MSIRLSSLYLMILFLVYINISYSAGSDILVFAMCILVMSVPFIHLKQSDCIFIGFLTTYYFIMLIFVWEAYGEISYLTGAIIQFSSSIFLGVCTYRLLLISKLCRNKNILKRILIIYFIFLVLELFDVTRNVSNYYRQVFFGVTSDIIAMEHVRDLQMTKWFIRPNVFSKEASLAYLFFFVITCCYLLNSRSGIVLAILVITNLILFIIFRTPSAALTLLMYFSIVFFNKNIYFPSLTKKSKFIFNVFFIMFVFIFLFMISDFLLERFSDIDFNDANRNNSITIRVVAPLHFMFRVLSEYPLFGIGLGNLDVFRSDNVVVGNNATFYLISFLGIIGTITLFLALAIWLYKEKQFYFSDFIIIILFFICLTLQTGAILNFRLWFYFFSFVAYFKTFKELEIN</sequence>
<feature type="transmembrane region" description="Helical" evidence="1">
    <location>
        <begin position="74"/>
        <end position="97"/>
    </location>
</feature>
<feature type="transmembrane region" description="Helical" evidence="1">
    <location>
        <begin position="196"/>
        <end position="223"/>
    </location>
</feature>
<keyword evidence="1" id="KW-1133">Transmembrane helix</keyword>
<accession>A0A0S2QDN2</accession>
<dbReference type="AlphaFoldDB" id="A0A0S2QDN2"/>
<evidence type="ECO:0000313" key="2">
    <source>
        <dbReference type="EMBL" id="ALP13869.1"/>
    </source>
</evidence>
<reference evidence="2" key="1">
    <citation type="journal article" date="2016" name="PLoS ONE">
        <title>Comparison of O-Antigen Gene Clusters of All O-Serogroups of Escherichia coli and Proposal for Adopting a New Nomenclature for O-Typing.</title>
        <authorList>
            <person name="DebRoy C."/>
            <person name="Fratamico P.M."/>
            <person name="Yan X."/>
            <person name="Baranzoni G."/>
            <person name="Liu Y."/>
            <person name="Needleman D.S."/>
            <person name="Tebbs R."/>
            <person name="O'Connell C.D."/>
            <person name="Allred A."/>
            <person name="Swimley M."/>
            <person name="Mwangi M."/>
            <person name="Kapur V."/>
            <person name="Raygoza Garay J.A."/>
            <person name="Roberts E.L."/>
            <person name="Katani R."/>
        </authorList>
    </citation>
    <scope>NUCLEOTIDE SEQUENCE</scope>
    <source>
        <strain evidence="2">7026N</strain>
    </source>
</reference>
<proteinExistence type="predicted"/>
<protein>
    <submittedName>
        <fullName evidence="2">Membrane protein</fullName>
    </submittedName>
</protein>
<feature type="transmembrane region" description="Helical" evidence="1">
    <location>
        <begin position="109"/>
        <end position="126"/>
    </location>
</feature>
<dbReference type="EMBL" id="KT207929">
    <property type="protein sequence ID" value="ALP13869.1"/>
    <property type="molecule type" value="Genomic_DNA"/>
</dbReference>
<feature type="transmembrane region" description="Helical" evidence="1">
    <location>
        <begin position="28"/>
        <end position="45"/>
    </location>
</feature>
<feature type="transmembrane region" description="Helical" evidence="1">
    <location>
        <begin position="326"/>
        <end position="349"/>
    </location>
</feature>
<feature type="transmembrane region" description="Helical" evidence="1">
    <location>
        <begin position="243"/>
        <end position="265"/>
    </location>
</feature>
<feature type="transmembrane region" description="Helical" evidence="1">
    <location>
        <begin position="172"/>
        <end position="189"/>
    </location>
</feature>
<feature type="transmembrane region" description="Helical" evidence="1">
    <location>
        <begin position="7"/>
        <end position="22"/>
    </location>
</feature>
<name>A0A0S2QDN2_ECOLX</name>